<dbReference type="PROSITE" id="PS50067">
    <property type="entry name" value="KINESIN_MOTOR_2"/>
    <property type="match status" value="1"/>
</dbReference>
<dbReference type="PRINTS" id="PR00380">
    <property type="entry name" value="KINESINHEAVY"/>
</dbReference>
<keyword evidence="4" id="KW-0493">Microtubule</keyword>
<evidence type="ECO:0000256" key="4">
    <source>
        <dbReference type="RuleBase" id="RU000394"/>
    </source>
</evidence>
<dbReference type="Gene3D" id="3.40.850.10">
    <property type="entry name" value="Kinesin motor domain"/>
    <property type="match status" value="1"/>
</dbReference>
<comment type="caution">
    <text evidence="3">Lacks conserved residue(s) required for the propagation of feature annotation.</text>
</comment>
<protein>
    <recommendedName>
        <fullName evidence="4">Kinesin-like protein</fullName>
    </recommendedName>
</protein>
<feature type="compositionally biased region" description="Low complexity" evidence="5">
    <location>
        <begin position="87"/>
        <end position="101"/>
    </location>
</feature>
<dbReference type="SUPFAM" id="SSF52540">
    <property type="entry name" value="P-loop containing nucleoside triphosphate hydrolases"/>
    <property type="match status" value="1"/>
</dbReference>
<dbReference type="PANTHER" id="PTHR47117">
    <property type="entry name" value="STAR-RELATED LIPID TRANSFER PROTEIN 9"/>
    <property type="match status" value="1"/>
</dbReference>
<organism evidence="7 8">
    <name type="scientific">Mya arenaria</name>
    <name type="common">Soft-shell clam</name>
    <dbReference type="NCBI Taxonomy" id="6604"/>
    <lineage>
        <taxon>Eukaryota</taxon>
        <taxon>Metazoa</taxon>
        <taxon>Spiralia</taxon>
        <taxon>Lophotrochozoa</taxon>
        <taxon>Mollusca</taxon>
        <taxon>Bivalvia</taxon>
        <taxon>Autobranchia</taxon>
        <taxon>Heteroconchia</taxon>
        <taxon>Euheterodonta</taxon>
        <taxon>Imparidentia</taxon>
        <taxon>Neoheterodontei</taxon>
        <taxon>Myida</taxon>
        <taxon>Myoidea</taxon>
        <taxon>Myidae</taxon>
        <taxon>Mya</taxon>
    </lineage>
</organism>
<dbReference type="SMART" id="SM00129">
    <property type="entry name" value="KISc"/>
    <property type="match status" value="1"/>
</dbReference>
<evidence type="ECO:0000256" key="1">
    <source>
        <dbReference type="ARBA" id="ARBA00022741"/>
    </source>
</evidence>
<dbReference type="InterPro" id="IPR019821">
    <property type="entry name" value="Kinesin_motor_CS"/>
</dbReference>
<evidence type="ECO:0000256" key="3">
    <source>
        <dbReference type="PROSITE-ProRule" id="PRU00283"/>
    </source>
</evidence>
<keyword evidence="2 4" id="KW-0067">ATP-binding</keyword>
<keyword evidence="1 4" id="KW-0547">Nucleotide-binding</keyword>
<dbReference type="PANTHER" id="PTHR47117:SF6">
    <property type="entry name" value="KINESIN-LIKE PROTEIN KIF16B"/>
    <property type="match status" value="1"/>
</dbReference>
<dbReference type="InterPro" id="IPR027417">
    <property type="entry name" value="P-loop_NTPase"/>
</dbReference>
<feature type="domain" description="Kinesin motor" evidence="6">
    <location>
        <begin position="1"/>
        <end position="164"/>
    </location>
</feature>
<reference evidence="7" key="1">
    <citation type="submission" date="2022-11" db="EMBL/GenBank/DDBJ databases">
        <title>Centuries of genome instability and evolution in soft-shell clam transmissible cancer (bioRxiv).</title>
        <authorList>
            <person name="Hart S.F.M."/>
            <person name="Yonemitsu M.A."/>
            <person name="Giersch R.M."/>
            <person name="Beal B.F."/>
            <person name="Arriagada G."/>
            <person name="Davis B.W."/>
            <person name="Ostrander E.A."/>
            <person name="Goff S.P."/>
            <person name="Metzger M.J."/>
        </authorList>
    </citation>
    <scope>NUCLEOTIDE SEQUENCE</scope>
    <source>
        <strain evidence="7">MELC-2E11</strain>
        <tissue evidence="7">Siphon/mantle</tissue>
    </source>
</reference>
<evidence type="ECO:0000256" key="5">
    <source>
        <dbReference type="SAM" id="MobiDB-lite"/>
    </source>
</evidence>
<evidence type="ECO:0000313" key="8">
    <source>
        <dbReference type="Proteomes" id="UP001164746"/>
    </source>
</evidence>
<evidence type="ECO:0000313" key="7">
    <source>
        <dbReference type="EMBL" id="WAR20502.1"/>
    </source>
</evidence>
<dbReference type="Proteomes" id="UP001164746">
    <property type="component" value="Chromosome 11"/>
</dbReference>
<keyword evidence="8" id="KW-1185">Reference proteome</keyword>
<name>A0ABY7FHI7_MYAAR</name>
<keyword evidence="4" id="KW-0505">Motor protein</keyword>
<dbReference type="PROSITE" id="PS00411">
    <property type="entry name" value="KINESIN_MOTOR_1"/>
    <property type="match status" value="1"/>
</dbReference>
<accession>A0ABY7FHI7</accession>
<dbReference type="EMBL" id="CP111022">
    <property type="protein sequence ID" value="WAR20502.1"/>
    <property type="molecule type" value="Genomic_DNA"/>
</dbReference>
<dbReference type="Pfam" id="PF00225">
    <property type="entry name" value="Kinesin"/>
    <property type="match status" value="1"/>
</dbReference>
<evidence type="ECO:0000256" key="2">
    <source>
        <dbReference type="ARBA" id="ARBA00022840"/>
    </source>
</evidence>
<feature type="region of interest" description="Disordered" evidence="5">
    <location>
        <begin position="87"/>
        <end position="111"/>
    </location>
</feature>
<feature type="non-terminal residue" evidence="7">
    <location>
        <position position="267"/>
    </location>
</feature>
<sequence length="267" mass="29458">MLYRKNGKLLFQARLEENRPSEIVSKINLVDLAGSERADPSSKPDFRKRLTEGANINKSLVTLGYVIKTLAERSLLSWETDDMGSLQSFSASGGGESQASSTPSGPNKQRMPYIPYRDSVLTWLLKDSLGGNAKTIMIATITPASQYYSESISTLRYAQRAKNIINKPHINEDSNVALIRELRKEIGRLHGMLASAQKAGTIVSLPEADNADIAEKLHENEEMESDLSIRGLRNRSSSMGVMIDSQLPYLVGMDDDVLSTGIVIFHL</sequence>
<comment type="similarity">
    <text evidence="3 4">Belongs to the TRAFAC class myosin-kinesin ATPase superfamily. Kinesin family.</text>
</comment>
<proteinExistence type="inferred from homology"/>
<dbReference type="InterPro" id="IPR036961">
    <property type="entry name" value="Kinesin_motor_dom_sf"/>
</dbReference>
<evidence type="ECO:0000259" key="6">
    <source>
        <dbReference type="PROSITE" id="PS50067"/>
    </source>
</evidence>
<gene>
    <name evidence="7" type="ORF">MAR_002340</name>
</gene>
<dbReference type="InterPro" id="IPR001752">
    <property type="entry name" value="Kinesin_motor_dom"/>
</dbReference>